<proteinExistence type="predicted"/>
<dbReference type="OrthoDB" id="5588096at2759"/>
<gene>
    <name evidence="2" type="ORF">NBO_857g0001</name>
</gene>
<sequence length="366" mass="43995">MKETEVHNQIQHTFQESSFDRNSEVNEELDKDVVRYTLESYLGSYVSSSDKDKKQTAVEKILNLKKENFDELVNDIINDIHRRSNMAYDNQEKPMRNKLTRLRDEKFKNLVYDVLQVFNFRHCKKPNTDIKDEIENLSKLISILKVEDESNDNILNENNRTLKFKHFIEYIKNYHNDKTVEYMENYIQESLDQDTDDNFEILFNYKMLLHKLDNSKYKNLKEYKIYKSNIRRIEEMNVEKKVKRSLIDKEYMNISELLLSKQYHFEEVCIKNDINHLINLFSKYNNNEHINKSDESSFNLFAKNIARIVYNIVNKANMISYTNKNIVADLKNIADRSLECRSCTEYDRFILEVTNKIRDLLENMQK</sequence>
<evidence type="ECO:0000259" key="1">
    <source>
        <dbReference type="SMART" id="SM00555"/>
    </source>
</evidence>
<dbReference type="AlphaFoldDB" id="R0KNN0"/>
<dbReference type="Proteomes" id="UP000016927">
    <property type="component" value="Unassembled WGS sequence"/>
</dbReference>
<evidence type="ECO:0000313" key="3">
    <source>
        <dbReference type="Proteomes" id="UP000016927"/>
    </source>
</evidence>
<keyword evidence="3" id="KW-1185">Reference proteome</keyword>
<accession>R0KNN0</accession>
<evidence type="ECO:0000313" key="2">
    <source>
        <dbReference type="EMBL" id="EOB11777.1"/>
    </source>
</evidence>
<dbReference type="HOGENOM" id="CLU_801916_0_0_1"/>
<protein>
    <recommendedName>
        <fullName evidence="1">GIT Spa2 homology (SHD) domain-containing protein</fullName>
    </recommendedName>
</protein>
<feature type="domain" description="GIT Spa2 homology (SHD)" evidence="1">
    <location>
        <begin position="57"/>
        <end position="87"/>
    </location>
</feature>
<dbReference type="InterPro" id="IPR013724">
    <property type="entry name" value="GIT_SHD"/>
</dbReference>
<dbReference type="SMART" id="SM00555">
    <property type="entry name" value="GIT"/>
    <property type="match status" value="2"/>
</dbReference>
<dbReference type="OMA" id="YLEDHIN"/>
<dbReference type="VEuPathDB" id="MicrosporidiaDB:NBO_857g0001"/>
<feature type="domain" description="GIT Spa2 homology (SHD)" evidence="1">
    <location>
        <begin position="95"/>
        <end position="125"/>
    </location>
</feature>
<organism evidence="2 3">
    <name type="scientific">Nosema bombycis (strain CQ1 / CVCC 102059)</name>
    <name type="common">Microsporidian parasite</name>
    <name type="synonym">Pebrine of silkworm</name>
    <dbReference type="NCBI Taxonomy" id="578461"/>
    <lineage>
        <taxon>Eukaryota</taxon>
        <taxon>Fungi</taxon>
        <taxon>Fungi incertae sedis</taxon>
        <taxon>Microsporidia</taxon>
        <taxon>Nosematidae</taxon>
        <taxon>Nosema</taxon>
    </lineage>
</organism>
<dbReference type="EMBL" id="KB909764">
    <property type="protein sequence ID" value="EOB11777.1"/>
    <property type="molecule type" value="Genomic_DNA"/>
</dbReference>
<reference evidence="2 3" key="1">
    <citation type="journal article" date="2013" name="BMC Genomics">
        <title>Comparative genomics of parasitic silkworm microsporidia reveal an association between genome expansion and host adaptation.</title>
        <authorList>
            <person name="Pan G."/>
            <person name="Xu J."/>
            <person name="Li T."/>
            <person name="Xia Q."/>
            <person name="Liu S.L."/>
            <person name="Zhang G."/>
            <person name="Li S."/>
            <person name="Li C."/>
            <person name="Liu H."/>
            <person name="Yang L."/>
            <person name="Liu T."/>
            <person name="Zhang X."/>
            <person name="Wu Z."/>
            <person name="Fan W."/>
            <person name="Dang X."/>
            <person name="Xiang H."/>
            <person name="Tao M."/>
            <person name="Li Y."/>
            <person name="Hu J."/>
            <person name="Li Z."/>
            <person name="Lin L."/>
            <person name="Luo J."/>
            <person name="Geng L."/>
            <person name="Wang L."/>
            <person name="Long M."/>
            <person name="Wan Y."/>
            <person name="He N."/>
            <person name="Zhang Z."/>
            <person name="Lu C."/>
            <person name="Keeling P.J."/>
            <person name="Wang J."/>
            <person name="Xiang Z."/>
            <person name="Zhou Z."/>
        </authorList>
    </citation>
    <scope>NUCLEOTIDE SEQUENCE [LARGE SCALE GENOMIC DNA]</scope>
    <source>
        <strain evidence="3">CQ1 / CVCC 102059</strain>
    </source>
</reference>
<name>R0KNN0_NOSB1</name>